<evidence type="ECO:0000259" key="1">
    <source>
        <dbReference type="PROSITE" id="PS51186"/>
    </source>
</evidence>
<dbReference type="SUPFAM" id="SSF55729">
    <property type="entry name" value="Acyl-CoA N-acyltransferases (Nat)"/>
    <property type="match status" value="1"/>
</dbReference>
<dbReference type="EMBL" id="CP025198">
    <property type="protein sequence ID" value="AXE38424.1"/>
    <property type="molecule type" value="Genomic_DNA"/>
</dbReference>
<dbReference type="RefSeq" id="WP_245935223.1">
    <property type="nucleotide sequence ID" value="NZ_CP025198.1"/>
</dbReference>
<dbReference type="GO" id="GO:0016747">
    <property type="term" value="F:acyltransferase activity, transferring groups other than amino-acyl groups"/>
    <property type="evidence" value="ECO:0007669"/>
    <property type="project" value="InterPro"/>
</dbReference>
<dbReference type="AlphaFoldDB" id="A0A344UT26"/>
<dbReference type="EC" id="2.3.1.-" evidence="2"/>
<keyword evidence="2" id="KW-0808">Transferase</keyword>
<keyword evidence="3" id="KW-1185">Reference proteome</keyword>
<name>A0A344UT26_9ACTN</name>
<dbReference type="PROSITE" id="PS51186">
    <property type="entry name" value="GNAT"/>
    <property type="match status" value="1"/>
</dbReference>
<proteinExistence type="predicted"/>
<dbReference type="InterPro" id="IPR000182">
    <property type="entry name" value="GNAT_dom"/>
</dbReference>
<organism evidence="2 3">
    <name type="scientific">Acidipropionibacterium virtanenii</name>
    <dbReference type="NCBI Taxonomy" id="2057246"/>
    <lineage>
        <taxon>Bacteria</taxon>
        <taxon>Bacillati</taxon>
        <taxon>Actinomycetota</taxon>
        <taxon>Actinomycetes</taxon>
        <taxon>Propionibacteriales</taxon>
        <taxon>Propionibacteriaceae</taxon>
        <taxon>Acidipropionibacterium</taxon>
    </lineage>
</organism>
<accession>A0A344UT26</accession>
<evidence type="ECO:0000313" key="2">
    <source>
        <dbReference type="EMBL" id="AXE38424.1"/>
    </source>
</evidence>
<dbReference type="Proteomes" id="UP000251995">
    <property type="component" value="Chromosome"/>
</dbReference>
<sequence>MADELSGIRILRRRLEEMDAVMLYRLLWMRSRVFNGEQHATDDDLDGRDLEPSSSLMWAQRDGLPIASLRLLDEDGTTVIGRLVTEPEYRGRGIAGALLRDVLDVTEGPLVLHAQAHLADWYARFGFIVDGPEFMEAGIPHVPMRMTR</sequence>
<dbReference type="CDD" id="cd04301">
    <property type="entry name" value="NAT_SF"/>
    <property type="match status" value="1"/>
</dbReference>
<keyword evidence="2" id="KW-0012">Acyltransferase</keyword>
<protein>
    <submittedName>
        <fullName evidence="2">Acetyltransferase</fullName>
        <ecNumber evidence="2">2.3.1.-</ecNumber>
    </submittedName>
</protein>
<dbReference type="Gene3D" id="3.40.630.30">
    <property type="match status" value="1"/>
</dbReference>
<feature type="domain" description="N-acetyltransferase" evidence="1">
    <location>
        <begin position="13"/>
        <end position="148"/>
    </location>
</feature>
<dbReference type="KEGG" id="acij:JS278_01248"/>
<gene>
    <name evidence="2" type="ORF">JS278_01248</name>
</gene>
<evidence type="ECO:0000313" key="3">
    <source>
        <dbReference type="Proteomes" id="UP000251995"/>
    </source>
</evidence>
<dbReference type="Pfam" id="PF13673">
    <property type="entry name" value="Acetyltransf_10"/>
    <property type="match status" value="1"/>
</dbReference>
<dbReference type="InterPro" id="IPR016181">
    <property type="entry name" value="Acyl_CoA_acyltransferase"/>
</dbReference>
<reference evidence="2 3" key="1">
    <citation type="submission" date="2017-12" db="EMBL/GenBank/DDBJ databases">
        <title>The whole genome sequence of the Acidipropionibacterium virtanenii sp. nov. type strain JS278.</title>
        <authorList>
            <person name="Laine P."/>
            <person name="Deptula P."/>
            <person name="Varmanen P."/>
            <person name="Auvinen P."/>
        </authorList>
    </citation>
    <scope>NUCLEOTIDE SEQUENCE [LARGE SCALE GENOMIC DNA]</scope>
    <source>
        <strain evidence="2 3">JS278</strain>
    </source>
</reference>